<evidence type="ECO:0000313" key="6">
    <source>
        <dbReference type="Proteomes" id="UP001227230"/>
    </source>
</evidence>
<organism evidence="5 6">
    <name type="scientific">Vitis vinifera</name>
    <name type="common">Grape</name>
    <dbReference type="NCBI Taxonomy" id="29760"/>
    <lineage>
        <taxon>Eukaryota</taxon>
        <taxon>Viridiplantae</taxon>
        <taxon>Streptophyta</taxon>
        <taxon>Embryophyta</taxon>
        <taxon>Tracheophyta</taxon>
        <taxon>Spermatophyta</taxon>
        <taxon>Magnoliopsida</taxon>
        <taxon>eudicotyledons</taxon>
        <taxon>Gunneridae</taxon>
        <taxon>Pentapetalae</taxon>
        <taxon>rosids</taxon>
        <taxon>Vitales</taxon>
        <taxon>Vitaceae</taxon>
        <taxon>Viteae</taxon>
        <taxon>Vitis</taxon>
    </lineage>
</organism>
<keyword evidence="6" id="KW-1185">Reference proteome</keyword>
<dbReference type="EMBL" id="CP126651">
    <property type="protein sequence ID" value="WJZ85545.1"/>
    <property type="molecule type" value="Genomic_DNA"/>
</dbReference>
<keyword evidence="3" id="KW-0064">Aspartyl protease</keyword>
<evidence type="ECO:0000256" key="2">
    <source>
        <dbReference type="ARBA" id="ARBA00022670"/>
    </source>
</evidence>
<dbReference type="Pfam" id="PF08284">
    <property type="entry name" value="RVP_2"/>
    <property type="match status" value="1"/>
</dbReference>
<dbReference type="CDD" id="cd00303">
    <property type="entry name" value="retropepsin_like"/>
    <property type="match status" value="1"/>
</dbReference>
<reference evidence="5 6" key="1">
    <citation type="journal article" date="2023" name="Hortic Res">
        <title>The complete reference genome for grapevine (Vitis vinifera L.) genetics and breeding.</title>
        <authorList>
            <person name="Shi X."/>
            <person name="Cao S."/>
            <person name="Wang X."/>
            <person name="Huang S."/>
            <person name="Wang Y."/>
            <person name="Liu Z."/>
            <person name="Liu W."/>
            <person name="Leng X."/>
            <person name="Peng Y."/>
            <person name="Wang N."/>
            <person name="Wang Y."/>
            <person name="Ma Z."/>
            <person name="Xu X."/>
            <person name="Zhang F."/>
            <person name="Xue H."/>
            <person name="Zhong H."/>
            <person name="Wang Y."/>
            <person name="Zhang K."/>
            <person name="Velt A."/>
            <person name="Avia K."/>
            <person name="Holtgrawe D."/>
            <person name="Grimplet J."/>
            <person name="Matus J.T."/>
            <person name="Ware D."/>
            <person name="Wu X."/>
            <person name="Wang H."/>
            <person name="Liu C."/>
            <person name="Fang Y."/>
            <person name="Rustenholz C."/>
            <person name="Cheng Z."/>
            <person name="Xiao H."/>
            <person name="Zhou Y."/>
        </authorList>
    </citation>
    <scope>NUCLEOTIDE SEQUENCE [LARGE SCALE GENOMIC DNA]</scope>
    <source>
        <strain evidence="6">cv. Pinot noir / PN40024</strain>
        <tissue evidence="5">Leaf</tissue>
    </source>
</reference>
<dbReference type="InterPro" id="IPR021109">
    <property type="entry name" value="Peptidase_aspartic_dom_sf"/>
</dbReference>
<evidence type="ECO:0008006" key="7">
    <source>
        <dbReference type="Google" id="ProtNLM"/>
    </source>
</evidence>
<protein>
    <recommendedName>
        <fullName evidence="7">RVP_2 domain-containing protein</fullName>
    </recommendedName>
</protein>
<dbReference type="PANTHER" id="PTHR12917">
    <property type="entry name" value="ASPARTYL PROTEASE DDI-RELATED"/>
    <property type="match status" value="1"/>
</dbReference>
<keyword evidence="4" id="KW-0378">Hydrolase</keyword>
<accession>A0ABY9BRQ8</accession>
<evidence type="ECO:0000256" key="4">
    <source>
        <dbReference type="ARBA" id="ARBA00022801"/>
    </source>
</evidence>
<sequence length="187" mass="21283">MKERRDKGRCFNCDEKFALGHRCKKLFLIEGCWPEEDSGDGIGDIEEKEDNDELEISLHAMAGSPAPQTMQIHGVINQQSLIVLIDSGSTHNFIEERLAEKLGLTCNREERFNVKVACSERISCKGRCIGVQVRIQGVTLDINFYLLPLEGYEVVLGAQWLRTLGMIEWDFSKLLMRFQYGGKRISL</sequence>
<dbReference type="PANTHER" id="PTHR12917:SF1">
    <property type="entry name" value="AT13091P"/>
    <property type="match status" value="1"/>
</dbReference>
<comment type="similarity">
    <text evidence="1">Belongs to the DDI1 family.</text>
</comment>
<evidence type="ECO:0000256" key="1">
    <source>
        <dbReference type="ARBA" id="ARBA00009136"/>
    </source>
</evidence>
<gene>
    <name evidence="5" type="ORF">VitviT2T_005072</name>
</gene>
<evidence type="ECO:0000313" key="5">
    <source>
        <dbReference type="EMBL" id="WJZ85545.1"/>
    </source>
</evidence>
<evidence type="ECO:0000256" key="3">
    <source>
        <dbReference type="ARBA" id="ARBA00022750"/>
    </source>
</evidence>
<dbReference type="Gene3D" id="2.40.70.10">
    <property type="entry name" value="Acid Proteases"/>
    <property type="match status" value="1"/>
</dbReference>
<proteinExistence type="inferred from homology"/>
<dbReference type="SUPFAM" id="SSF50630">
    <property type="entry name" value="Acid proteases"/>
    <property type="match status" value="1"/>
</dbReference>
<keyword evidence="2" id="KW-0645">Protease</keyword>
<name>A0ABY9BRQ8_VITVI</name>
<dbReference type="Proteomes" id="UP001227230">
    <property type="component" value="Chromosome 4"/>
</dbReference>